<dbReference type="WBParaSite" id="TASK_0001025201-mRNA-1">
    <property type="protein sequence ID" value="TASK_0001025201-mRNA-1"/>
    <property type="gene ID" value="TASK_0001025201"/>
</dbReference>
<dbReference type="Proteomes" id="UP000282613">
    <property type="component" value="Unassembled WGS sequence"/>
</dbReference>
<organism evidence="4">
    <name type="scientific">Taenia asiatica</name>
    <name type="common">Asian tapeworm</name>
    <dbReference type="NCBI Taxonomy" id="60517"/>
    <lineage>
        <taxon>Eukaryota</taxon>
        <taxon>Metazoa</taxon>
        <taxon>Spiralia</taxon>
        <taxon>Lophotrochozoa</taxon>
        <taxon>Platyhelminthes</taxon>
        <taxon>Cestoda</taxon>
        <taxon>Eucestoda</taxon>
        <taxon>Cyclophyllidea</taxon>
        <taxon>Taeniidae</taxon>
        <taxon>Taenia</taxon>
    </lineage>
</organism>
<feature type="region of interest" description="Disordered" evidence="1">
    <location>
        <begin position="1"/>
        <end position="76"/>
    </location>
</feature>
<gene>
    <name evidence="2" type="ORF">TASK_LOCUS10253</name>
</gene>
<evidence type="ECO:0000313" key="4">
    <source>
        <dbReference type="WBParaSite" id="TASK_0001025201-mRNA-1"/>
    </source>
</evidence>
<evidence type="ECO:0000256" key="1">
    <source>
        <dbReference type="SAM" id="MobiDB-lite"/>
    </source>
</evidence>
<evidence type="ECO:0000313" key="3">
    <source>
        <dbReference type="Proteomes" id="UP000282613"/>
    </source>
</evidence>
<dbReference type="AlphaFoldDB" id="A0A0R3WHA9"/>
<dbReference type="STRING" id="60517.A0A0R3WHA9"/>
<proteinExistence type="predicted"/>
<accession>A0A0R3WHA9</accession>
<keyword evidence="3" id="KW-1185">Reference proteome</keyword>
<dbReference type="EMBL" id="UYRS01021572">
    <property type="protein sequence ID" value="VDK50433.1"/>
    <property type="molecule type" value="Genomic_DNA"/>
</dbReference>
<reference evidence="2 3" key="2">
    <citation type="submission" date="2018-11" db="EMBL/GenBank/DDBJ databases">
        <authorList>
            <consortium name="Pathogen Informatics"/>
        </authorList>
    </citation>
    <scope>NUCLEOTIDE SEQUENCE [LARGE SCALE GENOMIC DNA]</scope>
</reference>
<sequence length="134" mass="15168">MWFQNHRYKAKRADGKVSDKEASVTRPKVRAAEGSVQSANSWDSSPSEGYGTAESMHSLQNPQQTVSPPEQTPVRQGTYILSRQKYQFKSLTQLLENKLHIEIDIKQNTEDEEKKKCSELTKRVIALLCEASAN</sequence>
<feature type="compositionally biased region" description="Basic residues" evidence="1">
    <location>
        <begin position="1"/>
        <end position="10"/>
    </location>
</feature>
<reference evidence="4" key="1">
    <citation type="submission" date="2017-02" db="UniProtKB">
        <authorList>
            <consortium name="WormBaseParasite"/>
        </authorList>
    </citation>
    <scope>IDENTIFICATION</scope>
</reference>
<feature type="compositionally biased region" description="Polar residues" evidence="1">
    <location>
        <begin position="55"/>
        <end position="76"/>
    </location>
</feature>
<protein>
    <submittedName>
        <fullName evidence="4">Homeobox domain-containing protein</fullName>
    </submittedName>
</protein>
<feature type="compositionally biased region" description="Basic and acidic residues" evidence="1">
    <location>
        <begin position="11"/>
        <end position="23"/>
    </location>
</feature>
<feature type="compositionally biased region" description="Polar residues" evidence="1">
    <location>
        <begin position="35"/>
        <end position="47"/>
    </location>
</feature>
<evidence type="ECO:0000313" key="2">
    <source>
        <dbReference type="EMBL" id="VDK50433.1"/>
    </source>
</evidence>
<name>A0A0R3WHA9_TAEAS</name>
<dbReference type="OrthoDB" id="6159439at2759"/>